<feature type="compositionally biased region" description="Low complexity" evidence="2">
    <location>
        <begin position="314"/>
        <end position="323"/>
    </location>
</feature>
<feature type="compositionally biased region" description="Basic and acidic residues" evidence="2">
    <location>
        <begin position="258"/>
        <end position="268"/>
    </location>
</feature>
<feature type="compositionally biased region" description="Pro residues" evidence="2">
    <location>
        <begin position="501"/>
        <end position="510"/>
    </location>
</feature>
<feature type="compositionally biased region" description="Low complexity" evidence="2">
    <location>
        <begin position="488"/>
        <end position="500"/>
    </location>
</feature>
<feature type="compositionally biased region" description="Low complexity" evidence="2">
    <location>
        <begin position="207"/>
        <end position="220"/>
    </location>
</feature>
<proteinExistence type="predicted"/>
<feature type="compositionally biased region" description="Low complexity" evidence="2">
    <location>
        <begin position="239"/>
        <end position="257"/>
    </location>
</feature>
<feature type="compositionally biased region" description="Polar residues" evidence="2">
    <location>
        <begin position="221"/>
        <end position="237"/>
    </location>
</feature>
<gene>
    <name evidence="4" type="ORF">TD95_004951</name>
</gene>
<comment type="caution">
    <text evidence="4">The sequence shown here is derived from an EMBL/GenBank/DDBJ whole genome shotgun (WGS) entry which is preliminary data.</text>
</comment>
<evidence type="ECO:0000256" key="2">
    <source>
        <dbReference type="SAM" id="MobiDB-lite"/>
    </source>
</evidence>
<dbReference type="OrthoDB" id="5429395at2759"/>
<accession>A0A0F4ZER1</accession>
<sequence>MASKILPAEQTRKYQLFPRGHGAMSPVQKALDPEQAFTLAMKKADPGLISSGSLRLRKDGKCSRRRKVSVPELGPMTTVQEASMDSPTLPGLRPVHERSASGPSSAGPCNWRLHIADTIEQQQQQQPLHKSDDDHQQPQQPEQPVLLPTKLAQKPAPQPYYQLHHERMISVERSASPTKNLAPIVIPRVTRSASCSVSSHTAHSRMPNSSSPVESTTSSNYTLRTSNDSPSARSPFNTAPLSGCSMASSSAASSVSHSDSRSLPHWDVDVPPAVPAKEDPVDSCHRRGSSDTPSVASARITDRGRPRTRTNSRAASLAAAAPLPDSPKRSFSSERRAFETLPQGLNLPAAAAQLPGPELLGLRAQALEQAARFEVLRAADVESMSRELRALDERVEYLKATYTSLRAGRRNLHGRILTLLRSPSRFSPDALLKQEETLSELDASIDEWTAKLDAAENRRTRVRQKLLEHMAAAAMLPVMQPSLPKVRATPAHAPAHLTTPPRSPTRPAQPPLTTHMADTQRSVSTPMLRSAAPMPAAATRDRLESICIYAGSDVYTVAGAAASTSPTTSAFAITSAFASCGSNSAVPAPLHMADREKPATAARKLREQDRKTVQRSRSFDALPQLPEMSFEAPRRSPTPPKGAGSPGLKKSPLAAPMSPRDDGVNSDTEVVYLTSAVFSG</sequence>
<dbReference type="AlphaFoldDB" id="A0A0F4ZER1"/>
<feature type="domain" description="Up-regulated during septation protein 1" evidence="3">
    <location>
        <begin position="362"/>
        <end position="475"/>
    </location>
</feature>
<feature type="region of interest" description="Disordered" evidence="2">
    <location>
        <begin position="57"/>
        <end position="141"/>
    </location>
</feature>
<protein>
    <recommendedName>
        <fullName evidence="3">Up-regulated during septation protein 1 domain-containing protein</fullName>
    </recommendedName>
</protein>
<reference evidence="4 5" key="1">
    <citation type="submission" date="2015-03" db="EMBL/GenBank/DDBJ databases">
        <authorList>
            <person name="Radwan O."/>
            <person name="Al-Naeli F.A."/>
            <person name="Rendon G.A."/>
            <person name="Fields C."/>
        </authorList>
    </citation>
    <scope>NUCLEOTIDE SEQUENCE [LARGE SCALE GENOMIC DNA]</scope>
    <source>
        <strain evidence="4">CR-DP1</strain>
    </source>
</reference>
<organism evidence="4 5">
    <name type="scientific">Thielaviopsis punctulata</name>
    <dbReference type="NCBI Taxonomy" id="72032"/>
    <lineage>
        <taxon>Eukaryota</taxon>
        <taxon>Fungi</taxon>
        <taxon>Dikarya</taxon>
        <taxon>Ascomycota</taxon>
        <taxon>Pezizomycotina</taxon>
        <taxon>Sordariomycetes</taxon>
        <taxon>Hypocreomycetidae</taxon>
        <taxon>Microascales</taxon>
        <taxon>Ceratocystidaceae</taxon>
        <taxon>Thielaviopsis</taxon>
    </lineage>
</organism>
<evidence type="ECO:0000313" key="5">
    <source>
        <dbReference type="Proteomes" id="UP000033483"/>
    </source>
</evidence>
<dbReference type="EMBL" id="LAEV01001207">
    <property type="protein sequence ID" value="KKA28675.1"/>
    <property type="molecule type" value="Genomic_DNA"/>
</dbReference>
<dbReference type="Pfam" id="PF15456">
    <property type="entry name" value="Uds1"/>
    <property type="match status" value="1"/>
</dbReference>
<feature type="region of interest" description="Disordered" evidence="2">
    <location>
        <begin position="487"/>
        <end position="521"/>
    </location>
</feature>
<feature type="compositionally biased region" description="Polar residues" evidence="2">
    <location>
        <begin position="77"/>
        <end position="86"/>
    </location>
</feature>
<feature type="compositionally biased region" description="Basic and acidic residues" evidence="2">
    <location>
        <begin position="276"/>
        <end position="289"/>
    </location>
</feature>
<feature type="coiled-coil region" evidence="1">
    <location>
        <begin position="431"/>
        <end position="472"/>
    </location>
</feature>
<name>A0A0F4ZER1_9PEZI</name>
<keyword evidence="1" id="KW-0175">Coiled coil</keyword>
<dbReference type="Proteomes" id="UP000033483">
    <property type="component" value="Unassembled WGS sequence"/>
</dbReference>
<feature type="region of interest" description="Disordered" evidence="2">
    <location>
        <begin position="605"/>
        <end position="667"/>
    </location>
</feature>
<dbReference type="InterPro" id="IPR029191">
    <property type="entry name" value="Uds1"/>
</dbReference>
<evidence type="ECO:0000313" key="4">
    <source>
        <dbReference type="EMBL" id="KKA28675.1"/>
    </source>
</evidence>
<keyword evidence="5" id="KW-1185">Reference proteome</keyword>
<feature type="region of interest" description="Disordered" evidence="2">
    <location>
        <begin position="196"/>
        <end position="332"/>
    </location>
</feature>
<evidence type="ECO:0000256" key="1">
    <source>
        <dbReference type="SAM" id="Coils"/>
    </source>
</evidence>
<evidence type="ECO:0000259" key="3">
    <source>
        <dbReference type="Pfam" id="PF15456"/>
    </source>
</evidence>